<name>A0A8J2SZ71_9STRA</name>
<proteinExistence type="predicted"/>
<organism evidence="1 2">
    <name type="scientific">Pelagomonas calceolata</name>
    <dbReference type="NCBI Taxonomy" id="35677"/>
    <lineage>
        <taxon>Eukaryota</taxon>
        <taxon>Sar</taxon>
        <taxon>Stramenopiles</taxon>
        <taxon>Ochrophyta</taxon>
        <taxon>Pelagophyceae</taxon>
        <taxon>Pelagomonadales</taxon>
        <taxon>Pelagomonadaceae</taxon>
        <taxon>Pelagomonas</taxon>
    </lineage>
</organism>
<evidence type="ECO:0000313" key="2">
    <source>
        <dbReference type="Proteomes" id="UP000789595"/>
    </source>
</evidence>
<dbReference type="Proteomes" id="UP000789595">
    <property type="component" value="Unassembled WGS sequence"/>
</dbReference>
<evidence type="ECO:0000313" key="1">
    <source>
        <dbReference type="EMBL" id="CAH0378513.1"/>
    </source>
</evidence>
<sequence>MPCIDGCCEHSNEVLCADLEPQPFHHGRTSAAQSTAKSLCFSQPHRCVRHSDAAVVGAETRALLSRIWSHAALSRHHGERAPPRVQRNRCAFHSHIAV</sequence>
<gene>
    <name evidence="1" type="ORF">PECAL_6P01030</name>
</gene>
<protein>
    <submittedName>
        <fullName evidence="1">Uncharacterized protein</fullName>
    </submittedName>
</protein>
<reference evidence="1" key="1">
    <citation type="submission" date="2021-11" db="EMBL/GenBank/DDBJ databases">
        <authorList>
            <consortium name="Genoscope - CEA"/>
            <person name="William W."/>
        </authorList>
    </citation>
    <scope>NUCLEOTIDE SEQUENCE</scope>
</reference>
<dbReference type="EMBL" id="CAKKNE010000006">
    <property type="protein sequence ID" value="CAH0378513.1"/>
    <property type="molecule type" value="Genomic_DNA"/>
</dbReference>
<comment type="caution">
    <text evidence="1">The sequence shown here is derived from an EMBL/GenBank/DDBJ whole genome shotgun (WGS) entry which is preliminary data.</text>
</comment>
<dbReference type="AlphaFoldDB" id="A0A8J2SZ71"/>
<feature type="non-terminal residue" evidence="1">
    <location>
        <position position="98"/>
    </location>
</feature>
<accession>A0A8J2SZ71</accession>
<keyword evidence="2" id="KW-1185">Reference proteome</keyword>